<gene>
    <name evidence="1" type="ORF">FG385_26085</name>
</gene>
<organism evidence="1 2">
    <name type="scientific">Amycolatopsis alkalitolerans</name>
    <dbReference type="NCBI Taxonomy" id="2547244"/>
    <lineage>
        <taxon>Bacteria</taxon>
        <taxon>Bacillati</taxon>
        <taxon>Actinomycetota</taxon>
        <taxon>Actinomycetes</taxon>
        <taxon>Pseudonocardiales</taxon>
        <taxon>Pseudonocardiaceae</taxon>
        <taxon>Amycolatopsis</taxon>
    </lineage>
</organism>
<reference evidence="1 2" key="1">
    <citation type="submission" date="2019-06" db="EMBL/GenBank/DDBJ databases">
        <title>Amycolatopsis alkalitolerans sp. nov., isolated from Gastrodia elata Blume.</title>
        <authorList>
            <person name="Narsing Rao M.P."/>
            <person name="Li W.J."/>
        </authorList>
    </citation>
    <scope>NUCLEOTIDE SEQUENCE [LARGE SCALE GENOMIC DNA]</scope>
    <source>
        <strain evidence="1 2">SYSUP0005</strain>
    </source>
</reference>
<comment type="caution">
    <text evidence="1">The sequence shown here is derived from an EMBL/GenBank/DDBJ whole genome shotgun (WGS) entry which is preliminary data.</text>
</comment>
<evidence type="ECO:0000313" key="1">
    <source>
        <dbReference type="EMBL" id="TNC22246.1"/>
    </source>
</evidence>
<dbReference type="RefSeq" id="WP_139099438.1">
    <property type="nucleotide sequence ID" value="NZ_VDFW01000028.1"/>
</dbReference>
<protein>
    <submittedName>
        <fullName evidence="1">Uncharacterized protein</fullName>
    </submittedName>
</protein>
<sequence length="219" mass="24533">MRRDLPANPLAIQLTAVHERLWWQLERADEQPERWDVSANIWGLEDTDREARHVGDISLALADLTMERTLIDASVLGDWATEFIDALVADPTRGTLHPDLERQVNPGPPHLVVVRRISITRPWRGYGLGAALTASALLLFARYARLAACHVSPENFAGTGHDPVSADLASVRIGGMLESMGFHHWNGAYVLDLRNPSLLETRRRVITQWWPDDEQTGPV</sequence>
<name>A0A5C4LUY0_9PSEU</name>
<proteinExistence type="predicted"/>
<dbReference type="Proteomes" id="UP000305546">
    <property type="component" value="Unassembled WGS sequence"/>
</dbReference>
<dbReference type="OrthoDB" id="3680727at2"/>
<evidence type="ECO:0000313" key="2">
    <source>
        <dbReference type="Proteomes" id="UP000305546"/>
    </source>
</evidence>
<dbReference type="EMBL" id="VDFW01000028">
    <property type="protein sequence ID" value="TNC22246.1"/>
    <property type="molecule type" value="Genomic_DNA"/>
</dbReference>
<accession>A0A5C4LUY0</accession>
<dbReference type="AlphaFoldDB" id="A0A5C4LUY0"/>
<keyword evidence="2" id="KW-1185">Reference proteome</keyword>